<reference evidence="1 2" key="1">
    <citation type="journal article" date="2019" name="Nat. Ecol. Evol.">
        <title>Megaphylogeny resolves global patterns of mushroom evolution.</title>
        <authorList>
            <person name="Varga T."/>
            <person name="Krizsan K."/>
            <person name="Foldi C."/>
            <person name="Dima B."/>
            <person name="Sanchez-Garcia M."/>
            <person name="Sanchez-Ramirez S."/>
            <person name="Szollosi G.J."/>
            <person name="Szarkandi J.G."/>
            <person name="Papp V."/>
            <person name="Albert L."/>
            <person name="Andreopoulos W."/>
            <person name="Angelini C."/>
            <person name="Antonin V."/>
            <person name="Barry K.W."/>
            <person name="Bougher N.L."/>
            <person name="Buchanan P."/>
            <person name="Buyck B."/>
            <person name="Bense V."/>
            <person name="Catcheside P."/>
            <person name="Chovatia M."/>
            <person name="Cooper J."/>
            <person name="Damon W."/>
            <person name="Desjardin D."/>
            <person name="Finy P."/>
            <person name="Geml J."/>
            <person name="Haridas S."/>
            <person name="Hughes K."/>
            <person name="Justo A."/>
            <person name="Karasinski D."/>
            <person name="Kautmanova I."/>
            <person name="Kiss B."/>
            <person name="Kocsube S."/>
            <person name="Kotiranta H."/>
            <person name="LaButti K.M."/>
            <person name="Lechner B.E."/>
            <person name="Liimatainen K."/>
            <person name="Lipzen A."/>
            <person name="Lukacs Z."/>
            <person name="Mihaltcheva S."/>
            <person name="Morgado L.N."/>
            <person name="Niskanen T."/>
            <person name="Noordeloos M.E."/>
            <person name="Ohm R.A."/>
            <person name="Ortiz-Santana B."/>
            <person name="Ovrebo C."/>
            <person name="Racz N."/>
            <person name="Riley R."/>
            <person name="Savchenko A."/>
            <person name="Shiryaev A."/>
            <person name="Soop K."/>
            <person name="Spirin V."/>
            <person name="Szebenyi C."/>
            <person name="Tomsovsky M."/>
            <person name="Tulloss R.E."/>
            <person name="Uehling J."/>
            <person name="Grigoriev I.V."/>
            <person name="Vagvolgyi C."/>
            <person name="Papp T."/>
            <person name="Martin F.M."/>
            <person name="Miettinen O."/>
            <person name="Hibbett D.S."/>
            <person name="Nagy L.G."/>
        </authorList>
    </citation>
    <scope>NUCLEOTIDE SEQUENCE [LARGE SCALE GENOMIC DNA]</scope>
    <source>
        <strain evidence="1 2">HHB13444</strain>
    </source>
</reference>
<dbReference type="EMBL" id="ML211502">
    <property type="protein sequence ID" value="TFK82284.1"/>
    <property type="molecule type" value="Genomic_DNA"/>
</dbReference>
<keyword evidence="2" id="KW-1185">Reference proteome</keyword>
<protein>
    <submittedName>
        <fullName evidence="1">Uncharacterized protein</fullName>
    </submittedName>
</protein>
<dbReference type="Proteomes" id="UP000308197">
    <property type="component" value="Unassembled WGS sequence"/>
</dbReference>
<evidence type="ECO:0000313" key="1">
    <source>
        <dbReference type="EMBL" id="TFK82284.1"/>
    </source>
</evidence>
<organism evidence="1 2">
    <name type="scientific">Polyporus arcularius HHB13444</name>
    <dbReference type="NCBI Taxonomy" id="1314778"/>
    <lineage>
        <taxon>Eukaryota</taxon>
        <taxon>Fungi</taxon>
        <taxon>Dikarya</taxon>
        <taxon>Basidiomycota</taxon>
        <taxon>Agaricomycotina</taxon>
        <taxon>Agaricomycetes</taxon>
        <taxon>Polyporales</taxon>
        <taxon>Polyporaceae</taxon>
        <taxon>Polyporus</taxon>
    </lineage>
</organism>
<feature type="non-terminal residue" evidence="1">
    <location>
        <position position="1"/>
    </location>
</feature>
<dbReference type="STRING" id="1314778.A0A5C3NY60"/>
<sequence length="181" mass="19882">FIQLPSQHRAVFPPGEFYTLAHSVARMVSDLDQACHQSIDPPDAPSLPIVQIVKTGGRGRPMKNIDPTFLAHALSMRGPTAVARLLKCSPRHVRRQAVKHGLRDPGPPVIVHVHHPDGSTTRHHRSVTAPVSTLSDHALDALVAHTLTFVTHCFVDGHSRFVTGIRVHTNNRAETVLILFL</sequence>
<evidence type="ECO:0000313" key="2">
    <source>
        <dbReference type="Proteomes" id="UP000308197"/>
    </source>
</evidence>
<gene>
    <name evidence="1" type="ORF">K466DRAFT_459051</name>
</gene>
<dbReference type="AlphaFoldDB" id="A0A5C3NY60"/>
<dbReference type="InParanoid" id="A0A5C3NY60"/>
<feature type="non-terminal residue" evidence="1">
    <location>
        <position position="181"/>
    </location>
</feature>
<name>A0A5C3NY60_9APHY</name>
<proteinExistence type="predicted"/>
<accession>A0A5C3NY60</accession>